<sequence>MKLSMYKIGLIRVLTTYNDKILNAHGKILEKLIPDFRVISRCIEDQPYGIYDSISEKIAVPKIIRLGEKLASEGVDAIIVSCAADPAVKELRMKLNMQVIGAGSACAALAIAAGERIGTLGITEDTPEAMKEILGHRLTGEAKPTGIRNTVDLMNDDNKIHLLRAANELIEKGADVIAFACTGLSTIGALEYLKNNIKFPVIDAVIASGVITYGILTRKGNDGLW</sequence>
<keyword evidence="2" id="KW-1185">Reference proteome</keyword>
<name>A0A5D8QFJ0_9THEO</name>
<dbReference type="EMBL" id="VTPS01000007">
    <property type="protein sequence ID" value="TZE82293.1"/>
    <property type="molecule type" value="Genomic_DNA"/>
</dbReference>
<dbReference type="Proteomes" id="UP000322976">
    <property type="component" value="Unassembled WGS sequence"/>
</dbReference>
<evidence type="ECO:0000313" key="2">
    <source>
        <dbReference type="Proteomes" id="UP000322976"/>
    </source>
</evidence>
<dbReference type="Pfam" id="PF01177">
    <property type="entry name" value="Asp_Glu_race"/>
    <property type="match status" value="1"/>
</dbReference>
<dbReference type="InterPro" id="IPR015942">
    <property type="entry name" value="Asp/Glu/hydantoin_racemase"/>
</dbReference>
<protein>
    <submittedName>
        <fullName evidence="1">Hydantoin racemase</fullName>
    </submittedName>
</protein>
<accession>A0A5D8QFJ0</accession>
<proteinExistence type="predicted"/>
<comment type="caution">
    <text evidence="1">The sequence shown here is derived from an EMBL/GenBank/DDBJ whole genome shotgun (WGS) entry which is preliminary data.</text>
</comment>
<gene>
    <name evidence="1" type="ORF">FWJ32_05960</name>
</gene>
<dbReference type="InterPro" id="IPR001920">
    <property type="entry name" value="Asp/Glu_race"/>
</dbReference>
<dbReference type="GO" id="GO:0047661">
    <property type="term" value="F:amino-acid racemase activity"/>
    <property type="evidence" value="ECO:0007669"/>
    <property type="project" value="InterPro"/>
</dbReference>
<evidence type="ECO:0000313" key="1">
    <source>
        <dbReference type="EMBL" id="TZE82293.1"/>
    </source>
</evidence>
<dbReference type="AlphaFoldDB" id="A0A5D8QFJ0"/>
<dbReference type="RefSeq" id="WP_149545056.1">
    <property type="nucleotide sequence ID" value="NZ_VTPS01000007.1"/>
</dbReference>
<organism evidence="1 2">
    <name type="scientific">Calorimonas adulescens</name>
    <dbReference type="NCBI Taxonomy" id="2606906"/>
    <lineage>
        <taxon>Bacteria</taxon>
        <taxon>Bacillati</taxon>
        <taxon>Bacillota</taxon>
        <taxon>Clostridia</taxon>
        <taxon>Thermoanaerobacterales</taxon>
        <taxon>Thermoanaerobacteraceae</taxon>
        <taxon>Calorimonas</taxon>
    </lineage>
</organism>
<reference evidence="1 2" key="1">
    <citation type="submission" date="2019-08" db="EMBL/GenBank/DDBJ databases">
        <title>Calorimonas adulescens gen. nov., sp. nov., an anaerobic thermophilic bacterium from Sakhalin hot spring.</title>
        <authorList>
            <person name="Khomyakova M.A."/>
            <person name="Merkel A.Y."/>
            <person name="Novikov A."/>
            <person name="Bonch-Osmolovskaya E.A."/>
            <person name="Slobodkin A.I."/>
        </authorList>
    </citation>
    <scope>NUCLEOTIDE SEQUENCE [LARGE SCALE GENOMIC DNA]</scope>
    <source>
        <strain evidence="1 2">A05MB</strain>
    </source>
</reference>
<dbReference type="Gene3D" id="3.40.50.1860">
    <property type="match status" value="2"/>
</dbReference>